<dbReference type="InterPro" id="IPR012337">
    <property type="entry name" value="RNaseH-like_sf"/>
</dbReference>
<gene>
    <name evidence="2" type="ORF">BG015_004680</name>
</gene>
<dbReference type="Proteomes" id="UP000748756">
    <property type="component" value="Unassembled WGS sequence"/>
</dbReference>
<comment type="caution">
    <text evidence="2">The sequence shown here is derived from an EMBL/GenBank/DDBJ whole genome shotgun (WGS) entry which is preliminary data.</text>
</comment>
<accession>A0A9P5RCA9</accession>
<protein>
    <recommendedName>
        <fullName evidence="4">DUF659 domain-containing protein</fullName>
    </recommendedName>
</protein>
<dbReference type="GO" id="GO:0005634">
    <property type="term" value="C:nucleus"/>
    <property type="evidence" value="ECO:0007669"/>
    <property type="project" value="TreeGrafter"/>
</dbReference>
<feature type="region of interest" description="Disordered" evidence="1">
    <location>
        <begin position="414"/>
        <end position="435"/>
    </location>
</feature>
<dbReference type="AlphaFoldDB" id="A0A9P5RCA9"/>
<organism evidence="2 3">
    <name type="scientific">Linnemannia schmuckeri</name>
    <dbReference type="NCBI Taxonomy" id="64567"/>
    <lineage>
        <taxon>Eukaryota</taxon>
        <taxon>Fungi</taxon>
        <taxon>Fungi incertae sedis</taxon>
        <taxon>Mucoromycota</taxon>
        <taxon>Mortierellomycotina</taxon>
        <taxon>Mortierellomycetes</taxon>
        <taxon>Mortierellales</taxon>
        <taxon>Mortierellaceae</taxon>
        <taxon>Linnemannia</taxon>
    </lineage>
</organism>
<feature type="compositionally biased region" description="Low complexity" evidence="1">
    <location>
        <begin position="338"/>
        <end position="353"/>
    </location>
</feature>
<dbReference type="InterPro" id="IPR052717">
    <property type="entry name" value="Vacuolar_transposase_reg"/>
</dbReference>
<feature type="non-terminal residue" evidence="2">
    <location>
        <position position="435"/>
    </location>
</feature>
<evidence type="ECO:0000313" key="3">
    <source>
        <dbReference type="Proteomes" id="UP000748756"/>
    </source>
</evidence>
<name>A0A9P5RCA9_9FUNG</name>
<evidence type="ECO:0000256" key="1">
    <source>
        <dbReference type="SAM" id="MobiDB-lite"/>
    </source>
</evidence>
<dbReference type="GO" id="GO:0006357">
    <property type="term" value="P:regulation of transcription by RNA polymerase II"/>
    <property type="evidence" value="ECO:0007669"/>
    <property type="project" value="TreeGrafter"/>
</dbReference>
<dbReference type="PANTHER" id="PTHR46169">
    <property type="entry name" value="DNA REPLICATION-RELATED ELEMENT FACTOR, ISOFORM A"/>
    <property type="match status" value="1"/>
</dbReference>
<evidence type="ECO:0008006" key="4">
    <source>
        <dbReference type="Google" id="ProtNLM"/>
    </source>
</evidence>
<evidence type="ECO:0000313" key="2">
    <source>
        <dbReference type="EMBL" id="KAF9126549.1"/>
    </source>
</evidence>
<reference evidence="2" key="1">
    <citation type="journal article" date="2020" name="Fungal Divers.">
        <title>Resolving the Mortierellaceae phylogeny through synthesis of multi-gene phylogenetics and phylogenomics.</title>
        <authorList>
            <person name="Vandepol N."/>
            <person name="Liber J."/>
            <person name="Desiro A."/>
            <person name="Na H."/>
            <person name="Kennedy M."/>
            <person name="Barry K."/>
            <person name="Grigoriev I.V."/>
            <person name="Miller A.N."/>
            <person name="O'Donnell K."/>
            <person name="Stajich J.E."/>
            <person name="Bonito G."/>
        </authorList>
    </citation>
    <scope>NUCLEOTIDE SEQUENCE</scope>
    <source>
        <strain evidence="2">NRRL 6426</strain>
    </source>
</reference>
<dbReference type="EMBL" id="JAAAUQ010002186">
    <property type="protein sequence ID" value="KAF9126549.1"/>
    <property type="molecule type" value="Genomic_DNA"/>
</dbReference>
<feature type="region of interest" description="Disordered" evidence="1">
    <location>
        <begin position="334"/>
        <end position="383"/>
    </location>
</feature>
<sequence length="435" mass="48217">MTRDHRLSSIVIGMERILAVKVNADILTTAINKAIGAWSLEGKVVGMTSDQGSNIKKSLREQEDRLGAHWIPCTSHLLQGCVNKAWAKIPAFAVIAKKCTWISHLFNGNSTARAVIKQHWTAHKHGALSVRRVAIPIASSDIPASSNLSTNGDAVPPSASLTVWTTMFFFVSANVTRWNSKLHLVERVYSYRAVLEATSQELLLKRDVPSEERKKFREFRNQLLSVEELNVLGEIIELLRPAAELTHCIGRSGYSTISQVYRKVYSLLPPVATLQNEVAQTMYMKLQAQIEAAWPRDDISDGMLLSMYFNPGCTGDELWDRVNAHQVSEHAAEDAAEAAEATKAAVKAAETTAQSVEQDPARDQSSSLDLLPAQLPYKRTRPAPTNRLRAETLVYRAIIQRQLDLAIEKRKSDLADNTFNPIGDASEEAVLRPAQ</sequence>
<keyword evidence="3" id="KW-1185">Reference proteome</keyword>
<dbReference type="PANTHER" id="PTHR46169:SF15">
    <property type="entry name" value="INNER CENTROMERE PROTEIN A-LIKE ISOFORM X1-RELATED"/>
    <property type="match status" value="1"/>
</dbReference>
<proteinExistence type="predicted"/>
<dbReference type="OrthoDB" id="2426963at2759"/>
<dbReference type="SUPFAM" id="SSF53098">
    <property type="entry name" value="Ribonuclease H-like"/>
    <property type="match status" value="1"/>
</dbReference>